<keyword evidence="2" id="KW-1185">Reference proteome</keyword>
<accession>A0A9X2W1C6</accession>
<sequence length="86" mass="9291">MLESVGLGGDGDEAIAIENAFARFGVDVPIEDAPKWVTVGDVWSSLCRIVPRAPDQPDAFLRFCTALACESSVDPRLVDQDSRLLV</sequence>
<dbReference type="RefSeq" id="WP_259961679.1">
    <property type="nucleotide sequence ID" value="NZ_JAOAMV010000003.1"/>
</dbReference>
<evidence type="ECO:0000313" key="1">
    <source>
        <dbReference type="EMBL" id="MCT2558808.1"/>
    </source>
</evidence>
<proteinExistence type="predicted"/>
<organism evidence="1 2">
    <name type="scientific">Tsuneonella litorea</name>
    <dbReference type="NCBI Taxonomy" id="2976475"/>
    <lineage>
        <taxon>Bacteria</taxon>
        <taxon>Pseudomonadati</taxon>
        <taxon>Pseudomonadota</taxon>
        <taxon>Alphaproteobacteria</taxon>
        <taxon>Sphingomonadales</taxon>
        <taxon>Erythrobacteraceae</taxon>
        <taxon>Tsuneonella</taxon>
    </lineage>
</organism>
<dbReference type="AlphaFoldDB" id="A0A9X2W1C6"/>
<gene>
    <name evidence="1" type="ORF">N0B51_07425</name>
</gene>
<evidence type="ECO:0000313" key="2">
    <source>
        <dbReference type="Proteomes" id="UP001142648"/>
    </source>
</evidence>
<reference evidence="1" key="1">
    <citation type="submission" date="2022-09" db="EMBL/GenBank/DDBJ databases">
        <title>The genome sequence of Tsuneonella sp. YG55.</title>
        <authorList>
            <person name="Liu Y."/>
        </authorList>
    </citation>
    <scope>NUCLEOTIDE SEQUENCE</scope>
    <source>
        <strain evidence="1">YG55</strain>
    </source>
</reference>
<dbReference type="EMBL" id="JAOAMV010000003">
    <property type="protein sequence ID" value="MCT2558808.1"/>
    <property type="molecule type" value="Genomic_DNA"/>
</dbReference>
<name>A0A9X2W1C6_9SPHN</name>
<dbReference type="Proteomes" id="UP001142648">
    <property type="component" value="Unassembled WGS sequence"/>
</dbReference>
<comment type="caution">
    <text evidence="1">The sequence shown here is derived from an EMBL/GenBank/DDBJ whole genome shotgun (WGS) entry which is preliminary data.</text>
</comment>
<protein>
    <submittedName>
        <fullName evidence="1">Uncharacterized protein</fullName>
    </submittedName>
</protein>